<sequence length="79" mass="9027">MSGVNSMDRICGLVYSNDFVFIQSFLNVLFEDDSAFLGTSLTSRISGAKFAHKIFLYIQDIKLKFFLDNSNRNYVCRLA</sequence>
<reference evidence="1" key="1">
    <citation type="submission" date="2019-10" db="EMBL/GenBank/DDBJ databases">
        <title>Conservation and host-specific expression of non-tandemly repeated heterogenous ribosome RNA gene in arbuscular mycorrhizal fungi.</title>
        <authorList>
            <person name="Maeda T."/>
            <person name="Kobayashi Y."/>
            <person name="Nakagawa T."/>
            <person name="Ezawa T."/>
            <person name="Yamaguchi K."/>
            <person name="Bino T."/>
            <person name="Nishimoto Y."/>
            <person name="Shigenobu S."/>
            <person name="Kawaguchi M."/>
        </authorList>
    </citation>
    <scope>NUCLEOTIDE SEQUENCE</scope>
    <source>
        <strain evidence="1">HR1</strain>
    </source>
</reference>
<gene>
    <name evidence="1" type="ORF">RCL2_000753700</name>
</gene>
<comment type="caution">
    <text evidence="1">The sequence shown here is derived from an EMBL/GenBank/DDBJ whole genome shotgun (WGS) entry which is preliminary data.</text>
</comment>
<protein>
    <submittedName>
        <fullName evidence="1">Uncharacterized protein</fullName>
    </submittedName>
</protein>
<organism evidence="1 2">
    <name type="scientific">Rhizophagus clarus</name>
    <dbReference type="NCBI Taxonomy" id="94130"/>
    <lineage>
        <taxon>Eukaryota</taxon>
        <taxon>Fungi</taxon>
        <taxon>Fungi incertae sedis</taxon>
        <taxon>Mucoromycota</taxon>
        <taxon>Glomeromycotina</taxon>
        <taxon>Glomeromycetes</taxon>
        <taxon>Glomerales</taxon>
        <taxon>Glomeraceae</taxon>
        <taxon>Rhizophagus</taxon>
    </lineage>
</organism>
<evidence type="ECO:0000313" key="1">
    <source>
        <dbReference type="EMBL" id="GES80250.1"/>
    </source>
</evidence>
<evidence type="ECO:0000313" key="2">
    <source>
        <dbReference type="Proteomes" id="UP000615446"/>
    </source>
</evidence>
<name>A0A8H3L6W0_9GLOM</name>
<proteinExistence type="predicted"/>
<dbReference type="AlphaFoldDB" id="A0A8H3L6W0"/>
<dbReference type="Proteomes" id="UP000615446">
    <property type="component" value="Unassembled WGS sequence"/>
</dbReference>
<accession>A0A8H3L6W0</accession>
<dbReference type="EMBL" id="BLAL01000048">
    <property type="protein sequence ID" value="GES80250.1"/>
    <property type="molecule type" value="Genomic_DNA"/>
</dbReference>